<accession>A0A9P0J8A5</accession>
<evidence type="ECO:0000313" key="4">
    <source>
        <dbReference type="EMBL" id="CAH1731020.1"/>
    </source>
</evidence>
<dbReference type="Pfam" id="PF13414">
    <property type="entry name" value="TPR_11"/>
    <property type="match status" value="2"/>
</dbReference>
<keyword evidence="1" id="KW-0677">Repeat</keyword>
<sequence>MDTSPSQNITKKAQQIISVKVMANQRYEDFSEIGDLCFSCKRYEEAIFCYHKALELNPNREVTLYNLGQVYFLINDYQKSVEALEKASKLVPNNITVLKFLASAYCYQGDMLMSVETLKKCLKLDPDHLQINVDLAFMYYHNLKNLHEAEKCFKKCIQLNAESVDLYRNLLRIYQQQNKHKDAFNICMILGDLYLKKSDPENARNALTTALCLNPKNAEGHWKLGLVFHLLGHYDLAIVRYNYANELIPDFVHPSSDSTVNGKQ</sequence>
<proteinExistence type="predicted"/>
<organism evidence="4 5">
    <name type="scientific">Aphis gossypii</name>
    <name type="common">Cotton aphid</name>
    <dbReference type="NCBI Taxonomy" id="80765"/>
    <lineage>
        <taxon>Eukaryota</taxon>
        <taxon>Metazoa</taxon>
        <taxon>Ecdysozoa</taxon>
        <taxon>Arthropoda</taxon>
        <taxon>Hexapoda</taxon>
        <taxon>Insecta</taxon>
        <taxon>Pterygota</taxon>
        <taxon>Neoptera</taxon>
        <taxon>Paraneoptera</taxon>
        <taxon>Hemiptera</taxon>
        <taxon>Sternorrhyncha</taxon>
        <taxon>Aphidomorpha</taxon>
        <taxon>Aphidoidea</taxon>
        <taxon>Aphididae</taxon>
        <taxon>Aphidini</taxon>
        <taxon>Aphis</taxon>
        <taxon>Aphis</taxon>
    </lineage>
</organism>
<evidence type="ECO:0000256" key="1">
    <source>
        <dbReference type="ARBA" id="ARBA00022737"/>
    </source>
</evidence>
<dbReference type="EMBL" id="OU899036">
    <property type="protein sequence ID" value="CAH1731020.1"/>
    <property type="molecule type" value="Genomic_DNA"/>
</dbReference>
<reference evidence="4" key="1">
    <citation type="submission" date="2022-02" db="EMBL/GenBank/DDBJ databases">
        <authorList>
            <person name="King R."/>
        </authorList>
    </citation>
    <scope>NUCLEOTIDE SEQUENCE</scope>
</reference>
<dbReference type="AlphaFoldDB" id="A0A9P0J8A5"/>
<feature type="repeat" description="TPR" evidence="3">
    <location>
        <begin position="184"/>
        <end position="217"/>
    </location>
</feature>
<keyword evidence="2 3" id="KW-0802">TPR repeat</keyword>
<dbReference type="PANTHER" id="PTHR45586">
    <property type="entry name" value="TPR REPEAT-CONTAINING PROTEIN PA4667"/>
    <property type="match status" value="1"/>
</dbReference>
<name>A0A9P0J8A5_APHGO</name>
<evidence type="ECO:0000313" key="5">
    <source>
        <dbReference type="Proteomes" id="UP001154329"/>
    </source>
</evidence>
<evidence type="ECO:0000256" key="3">
    <source>
        <dbReference type="PROSITE-ProRule" id="PRU00339"/>
    </source>
</evidence>
<protein>
    <recommendedName>
        <fullName evidence="6">UDP-N-acetylglucosamine--peptide N-acetylglucosaminyltransferase SPINDLY</fullName>
    </recommendedName>
</protein>
<feature type="repeat" description="TPR" evidence="3">
    <location>
        <begin position="95"/>
        <end position="128"/>
    </location>
</feature>
<keyword evidence="5" id="KW-1185">Reference proteome</keyword>
<evidence type="ECO:0008006" key="6">
    <source>
        <dbReference type="Google" id="ProtNLM"/>
    </source>
</evidence>
<gene>
    <name evidence="4" type="ORF">APHIGO_LOCUS7820</name>
</gene>
<dbReference type="Gene3D" id="1.25.40.10">
    <property type="entry name" value="Tetratricopeptide repeat domain"/>
    <property type="match status" value="3"/>
</dbReference>
<feature type="repeat" description="TPR" evidence="3">
    <location>
        <begin position="61"/>
        <end position="94"/>
    </location>
</feature>
<evidence type="ECO:0000256" key="2">
    <source>
        <dbReference type="ARBA" id="ARBA00022803"/>
    </source>
</evidence>
<dbReference type="InterPro" id="IPR051012">
    <property type="entry name" value="CellSynth/LPSAsmb/PSIAsmb"/>
</dbReference>
<dbReference type="Proteomes" id="UP001154329">
    <property type="component" value="Chromosome 3"/>
</dbReference>
<dbReference type="Pfam" id="PF13181">
    <property type="entry name" value="TPR_8"/>
    <property type="match status" value="2"/>
</dbReference>
<dbReference type="OrthoDB" id="6618506at2759"/>
<dbReference type="InterPro" id="IPR011990">
    <property type="entry name" value="TPR-like_helical_dom_sf"/>
</dbReference>
<dbReference type="PROSITE" id="PS50005">
    <property type="entry name" value="TPR"/>
    <property type="match status" value="5"/>
</dbReference>
<dbReference type="SMART" id="SM00028">
    <property type="entry name" value="TPR"/>
    <property type="match status" value="6"/>
</dbReference>
<dbReference type="PANTHER" id="PTHR45586:SF1">
    <property type="entry name" value="LIPOPOLYSACCHARIDE ASSEMBLY PROTEIN B"/>
    <property type="match status" value="1"/>
</dbReference>
<feature type="repeat" description="TPR" evidence="3">
    <location>
        <begin position="27"/>
        <end position="60"/>
    </location>
</feature>
<dbReference type="InterPro" id="IPR019734">
    <property type="entry name" value="TPR_rpt"/>
</dbReference>
<reference evidence="4" key="2">
    <citation type="submission" date="2022-10" db="EMBL/GenBank/DDBJ databases">
        <authorList>
            <consortium name="ENA_rothamsted_submissions"/>
            <consortium name="culmorum"/>
            <person name="King R."/>
        </authorList>
    </citation>
    <scope>NUCLEOTIDE SEQUENCE</scope>
</reference>
<feature type="repeat" description="TPR" evidence="3">
    <location>
        <begin position="218"/>
        <end position="251"/>
    </location>
</feature>
<dbReference type="SUPFAM" id="SSF48452">
    <property type="entry name" value="TPR-like"/>
    <property type="match status" value="1"/>
</dbReference>